<dbReference type="RefSeq" id="WP_053003080.1">
    <property type="nucleotide sequence ID" value="NZ_AZGM01000004.1"/>
</dbReference>
<reference evidence="1 2" key="1">
    <citation type="journal article" date="2015" name="Genome Announc.">
        <title>Expanding the biotechnology potential of lactobacilli through comparative genomics of 213 strains and associated genera.</title>
        <authorList>
            <person name="Sun Z."/>
            <person name="Harris H.M."/>
            <person name="McCann A."/>
            <person name="Guo C."/>
            <person name="Argimon S."/>
            <person name="Zhang W."/>
            <person name="Yang X."/>
            <person name="Jeffery I.B."/>
            <person name="Cooney J.C."/>
            <person name="Kagawa T.F."/>
            <person name="Liu W."/>
            <person name="Song Y."/>
            <person name="Salvetti E."/>
            <person name="Wrobel A."/>
            <person name="Rasinkangas P."/>
            <person name="Parkhill J."/>
            <person name="Rea M.C."/>
            <person name="O'Sullivan O."/>
            <person name="Ritari J."/>
            <person name="Douillard F.P."/>
            <person name="Paul Ross R."/>
            <person name="Yang R."/>
            <person name="Briner A.E."/>
            <person name="Felis G.E."/>
            <person name="de Vos W.M."/>
            <person name="Barrangou R."/>
            <person name="Klaenhammer T.R."/>
            <person name="Caufield P.W."/>
            <person name="Cui Y."/>
            <person name="Zhang H."/>
            <person name="O'Toole P.W."/>
        </authorList>
    </citation>
    <scope>NUCLEOTIDE SEQUENCE [LARGE SCALE GENOMIC DNA]</scope>
    <source>
        <strain evidence="1 2">DSM 6035</strain>
    </source>
</reference>
<keyword evidence="2" id="KW-1185">Reference proteome</keyword>
<dbReference type="OrthoDB" id="2300425at2"/>
<dbReference type="EMBL" id="AZGM01000004">
    <property type="protein sequence ID" value="KRM30740.1"/>
    <property type="molecule type" value="Genomic_DNA"/>
</dbReference>
<evidence type="ECO:0000313" key="2">
    <source>
        <dbReference type="Proteomes" id="UP000051412"/>
    </source>
</evidence>
<accession>A0A0R1XQ25</accession>
<gene>
    <name evidence="1" type="ORF">FD32_GL001504</name>
</gene>
<sequence>MSTFKNVFGAASSSRNLAPWPIPRYAAVQRQTKNGYVQVKYTWVAADWHYEARWHSRVPTAQIITYPSWQLNRVHPGKGYGKDAAPRMAQTLVGDQWIATSRIRYLIQQAANNPTPAAQSFLRAVHPPAVVTYFPGNNH</sequence>
<organism evidence="1 2">
    <name type="scientific">Limosilactobacillus panis DSM 6035</name>
    <dbReference type="NCBI Taxonomy" id="1423782"/>
    <lineage>
        <taxon>Bacteria</taxon>
        <taxon>Bacillati</taxon>
        <taxon>Bacillota</taxon>
        <taxon>Bacilli</taxon>
        <taxon>Lactobacillales</taxon>
        <taxon>Lactobacillaceae</taxon>
        <taxon>Limosilactobacillus</taxon>
    </lineage>
</organism>
<dbReference type="Proteomes" id="UP000051412">
    <property type="component" value="Unassembled WGS sequence"/>
</dbReference>
<proteinExistence type="predicted"/>
<dbReference type="AlphaFoldDB" id="A0A0R1XQ25"/>
<name>A0A0R1XQ25_9LACO</name>
<evidence type="ECO:0000313" key="1">
    <source>
        <dbReference type="EMBL" id="KRM30740.1"/>
    </source>
</evidence>
<dbReference type="STRING" id="1423782.FD32_GL001504"/>
<comment type="caution">
    <text evidence="1">The sequence shown here is derived from an EMBL/GenBank/DDBJ whole genome shotgun (WGS) entry which is preliminary data.</text>
</comment>
<protein>
    <submittedName>
        <fullName evidence="1">Uncharacterized protein</fullName>
    </submittedName>
</protein>